<sequence>MTLSQMIFNDQRVTEHFHPKIWICVSEDFNEKRLIKAIVESIEETSLGEMNLVSTSKDLLVLDDVWNEDQDKWDNIREVLKVGASGASVLTTTHLEKVGSIMVTLKPYINCHICLTKIVDCLLMQRAFGRQEETNSNLVAIGNEKRKANLSLDGTQLSFIERKLGVRGCV</sequence>
<dbReference type="HOGENOM" id="CLU_1573384_0_0_1"/>
<evidence type="ECO:0000259" key="2">
    <source>
        <dbReference type="Pfam" id="PF00931"/>
    </source>
</evidence>
<protein>
    <submittedName>
        <fullName evidence="3">NBS-LRR resistance protein</fullName>
    </submittedName>
</protein>
<reference evidence="4" key="1">
    <citation type="journal article" date="2011" name="Nature">
        <title>Genome sequence and analysis of the tuber crop potato.</title>
        <authorList>
            <consortium name="The Potato Genome Sequencing Consortium"/>
        </authorList>
    </citation>
    <scope>NUCLEOTIDE SEQUENCE [LARGE SCALE GENOMIC DNA]</scope>
    <source>
        <strain evidence="4">cv. DM1-3 516 R44</strain>
    </source>
</reference>
<keyword evidence="4" id="KW-1185">Reference proteome</keyword>
<dbReference type="eggNOG" id="KOG4658">
    <property type="taxonomic scope" value="Eukaryota"/>
</dbReference>
<dbReference type="PANTHER" id="PTHR36766">
    <property type="entry name" value="PLANT BROAD-SPECTRUM MILDEW RESISTANCE PROTEIN RPW8"/>
    <property type="match status" value="1"/>
</dbReference>
<proteinExistence type="predicted"/>
<dbReference type="EnsemblPlants" id="PGSC0003DMT400085254">
    <property type="protein sequence ID" value="PGSC0003DMT400085254"/>
    <property type="gene ID" value="PGSC0003DMG400034825"/>
</dbReference>
<dbReference type="AlphaFoldDB" id="M1D934"/>
<dbReference type="PaxDb" id="4113-PGSC0003DMT400085254"/>
<dbReference type="PANTHER" id="PTHR36766:SF42">
    <property type="entry name" value="NB-ARC DOMAIN DISEASE RESISTANCE PROTEIN"/>
    <property type="match status" value="1"/>
</dbReference>
<organism evidence="3 4">
    <name type="scientific">Solanum tuberosum</name>
    <name type="common">Potato</name>
    <dbReference type="NCBI Taxonomy" id="4113"/>
    <lineage>
        <taxon>Eukaryota</taxon>
        <taxon>Viridiplantae</taxon>
        <taxon>Streptophyta</taxon>
        <taxon>Embryophyta</taxon>
        <taxon>Tracheophyta</taxon>
        <taxon>Spermatophyta</taxon>
        <taxon>Magnoliopsida</taxon>
        <taxon>eudicotyledons</taxon>
        <taxon>Gunneridae</taxon>
        <taxon>Pentapetalae</taxon>
        <taxon>asterids</taxon>
        <taxon>lamiids</taxon>
        <taxon>Solanales</taxon>
        <taxon>Solanaceae</taxon>
        <taxon>Solanoideae</taxon>
        <taxon>Solaneae</taxon>
        <taxon>Solanum</taxon>
    </lineage>
</organism>
<dbReference type="GO" id="GO:0043531">
    <property type="term" value="F:ADP binding"/>
    <property type="evidence" value="ECO:0007669"/>
    <property type="project" value="InterPro"/>
</dbReference>
<accession>M1D934</accession>
<evidence type="ECO:0000256" key="1">
    <source>
        <dbReference type="ARBA" id="ARBA00022821"/>
    </source>
</evidence>
<dbReference type="InParanoid" id="M1D934"/>
<evidence type="ECO:0000313" key="4">
    <source>
        <dbReference type="Proteomes" id="UP000011115"/>
    </source>
</evidence>
<dbReference type="InterPro" id="IPR002182">
    <property type="entry name" value="NB-ARC"/>
</dbReference>
<evidence type="ECO:0000313" key="3">
    <source>
        <dbReference type="EnsemblPlants" id="PGSC0003DMT400085254"/>
    </source>
</evidence>
<dbReference type="SUPFAM" id="SSF52540">
    <property type="entry name" value="P-loop containing nucleoside triphosphate hydrolases"/>
    <property type="match status" value="1"/>
</dbReference>
<dbReference type="Gramene" id="PGSC0003DMT400085254">
    <property type="protein sequence ID" value="PGSC0003DMT400085254"/>
    <property type="gene ID" value="PGSC0003DMG400034825"/>
</dbReference>
<dbReference type="InterPro" id="IPR027417">
    <property type="entry name" value="P-loop_NTPase"/>
</dbReference>
<dbReference type="Gene3D" id="3.40.50.300">
    <property type="entry name" value="P-loop containing nucleotide triphosphate hydrolases"/>
    <property type="match status" value="1"/>
</dbReference>
<feature type="domain" description="NB-ARC" evidence="2">
    <location>
        <begin position="2"/>
        <end position="104"/>
    </location>
</feature>
<dbReference type="Proteomes" id="UP000011115">
    <property type="component" value="Unassembled WGS sequence"/>
</dbReference>
<dbReference type="Pfam" id="PF00931">
    <property type="entry name" value="NB-ARC"/>
    <property type="match status" value="1"/>
</dbReference>
<reference evidence="3" key="2">
    <citation type="submission" date="2015-06" db="UniProtKB">
        <authorList>
            <consortium name="EnsemblPlants"/>
        </authorList>
    </citation>
    <scope>IDENTIFICATION</scope>
    <source>
        <strain evidence="3">DM1-3 516 R44</strain>
    </source>
</reference>
<dbReference type="GO" id="GO:0006952">
    <property type="term" value="P:defense response"/>
    <property type="evidence" value="ECO:0007669"/>
    <property type="project" value="UniProtKB-KW"/>
</dbReference>
<name>M1D934_SOLTU</name>
<keyword evidence="1" id="KW-0611">Plant defense</keyword>